<dbReference type="RefSeq" id="WP_147123349.1">
    <property type="nucleotide sequence ID" value="NZ_VOPY01000003.1"/>
</dbReference>
<dbReference type="CDD" id="cd00305">
    <property type="entry name" value="Cu-Zn_Superoxide_Dismutase"/>
    <property type="match status" value="1"/>
</dbReference>
<gene>
    <name evidence="3" type="ORF">FSZ31_10510</name>
</gene>
<dbReference type="GO" id="GO:0006801">
    <property type="term" value="P:superoxide metabolic process"/>
    <property type="evidence" value="ECO:0007669"/>
    <property type="project" value="InterPro"/>
</dbReference>
<dbReference type="Proteomes" id="UP000321129">
    <property type="component" value="Unassembled WGS sequence"/>
</dbReference>
<dbReference type="InterPro" id="IPR036423">
    <property type="entry name" value="SOD-like_Cu/Zn_dom_sf"/>
</dbReference>
<dbReference type="InterPro" id="IPR024134">
    <property type="entry name" value="SOD_Cu/Zn_/chaperone"/>
</dbReference>
<keyword evidence="4" id="KW-1185">Reference proteome</keyword>
<feature type="domain" description="Superoxide dismutase copper/zinc binding" evidence="2">
    <location>
        <begin position="56"/>
        <end position="181"/>
    </location>
</feature>
<accession>A0A5C6U5W4</accession>
<dbReference type="OrthoDB" id="5431326at2"/>
<evidence type="ECO:0000313" key="3">
    <source>
        <dbReference type="EMBL" id="TXC68129.1"/>
    </source>
</evidence>
<dbReference type="PANTHER" id="PTHR10003">
    <property type="entry name" value="SUPEROXIDE DISMUTASE CU-ZN -RELATED"/>
    <property type="match status" value="1"/>
</dbReference>
<evidence type="ECO:0000313" key="4">
    <source>
        <dbReference type="Proteomes" id="UP000321129"/>
    </source>
</evidence>
<dbReference type="Gene3D" id="2.60.40.200">
    <property type="entry name" value="Superoxide dismutase, copper/zinc binding domain"/>
    <property type="match status" value="1"/>
</dbReference>
<organism evidence="3 4">
    <name type="scientific">Flavisphingopyxis soli</name>
    <dbReference type="NCBI Taxonomy" id="2601267"/>
    <lineage>
        <taxon>Bacteria</taxon>
        <taxon>Pseudomonadati</taxon>
        <taxon>Pseudomonadota</taxon>
        <taxon>Alphaproteobacteria</taxon>
        <taxon>Sphingomonadales</taxon>
        <taxon>Sphingopyxidaceae</taxon>
        <taxon>Flavisphingopyxis</taxon>
    </lineage>
</organism>
<name>A0A5C6U5W4_9SPHN</name>
<reference evidence="3 4" key="1">
    <citation type="submission" date="2019-08" db="EMBL/GenBank/DDBJ databases">
        <title>Sphingorhabdus soil sp. nov., isolated from arctic soil.</title>
        <authorList>
            <person name="Liu Y."/>
        </authorList>
    </citation>
    <scope>NUCLEOTIDE SEQUENCE [LARGE SCALE GENOMIC DNA]</scope>
    <source>
        <strain evidence="3 4">D-2Q-5-6</strain>
    </source>
</reference>
<comment type="similarity">
    <text evidence="1">Belongs to the Cu-Zn superoxide dismutase family.</text>
</comment>
<protein>
    <submittedName>
        <fullName evidence="3">Superoxide dismutase family protein</fullName>
    </submittedName>
</protein>
<evidence type="ECO:0000259" key="2">
    <source>
        <dbReference type="Pfam" id="PF00080"/>
    </source>
</evidence>
<sequence>MKIRSAVAFAPILDIVAGCQPSAEDTAANPGNAASQMAAPVVAQPRLAAADGTPRGMARVTQKTGGLVVNVQATGMMPGQYGLHVHSVGKCDAPDFKTAEGHWNPTGAQHGFDNPAGPHQGDLPNLTIGADGKGIVDFAIAGASASGLLDADGSAIVVHAGPDDLKTDPSGDIGARIACGVLGAP</sequence>
<dbReference type="SUPFAM" id="SSF49329">
    <property type="entry name" value="Cu,Zn superoxide dismutase-like"/>
    <property type="match status" value="1"/>
</dbReference>
<dbReference type="Pfam" id="PF00080">
    <property type="entry name" value="Sod_Cu"/>
    <property type="match status" value="1"/>
</dbReference>
<dbReference type="AlphaFoldDB" id="A0A5C6U5W4"/>
<dbReference type="EMBL" id="VOPY01000003">
    <property type="protein sequence ID" value="TXC68129.1"/>
    <property type="molecule type" value="Genomic_DNA"/>
</dbReference>
<proteinExistence type="inferred from homology"/>
<dbReference type="GO" id="GO:0005507">
    <property type="term" value="F:copper ion binding"/>
    <property type="evidence" value="ECO:0007669"/>
    <property type="project" value="InterPro"/>
</dbReference>
<dbReference type="InterPro" id="IPR001424">
    <property type="entry name" value="SOD_Cu_Zn_dom"/>
</dbReference>
<comment type="caution">
    <text evidence="3">The sequence shown here is derived from an EMBL/GenBank/DDBJ whole genome shotgun (WGS) entry which is preliminary data.</text>
</comment>
<evidence type="ECO:0000256" key="1">
    <source>
        <dbReference type="ARBA" id="ARBA00010457"/>
    </source>
</evidence>